<organism evidence="1 2">
    <name type="scientific">Erwinia phage pEa_SNUABM_16</name>
    <dbReference type="NCBI Taxonomy" id="2869544"/>
    <lineage>
        <taxon>Viruses</taxon>
        <taxon>Duplodnaviria</taxon>
        <taxon>Heunggongvirae</taxon>
        <taxon>Uroviricota</taxon>
        <taxon>Caudoviricetes</taxon>
        <taxon>Alexandravirus</taxon>
        <taxon>Alexandravirus SNUABM16</taxon>
    </lineage>
</organism>
<protein>
    <submittedName>
        <fullName evidence="1">Uncharacterized protein</fullName>
    </submittedName>
</protein>
<dbReference type="EMBL" id="MZ443782">
    <property type="protein sequence ID" value="UAW96461.1"/>
    <property type="molecule type" value="Genomic_DNA"/>
</dbReference>
<evidence type="ECO:0000313" key="2">
    <source>
        <dbReference type="Proteomes" id="UP000827953"/>
    </source>
</evidence>
<sequence>MIEEIKPTMSDIELQDQMIDAAAQKLIELKPEWVDVCAAALRLYLTVCEEIGGPIPELRFVHNSKPCRLQFNLKESVEGAEFVANEIDKDKQMAIVDEMLKTAEACPNGHSMLDFAICSGRLFMIGYDGLAGTLDKICFCANKKNYSMTLVKGE</sequence>
<reference evidence="1 2" key="1">
    <citation type="submission" date="2021-06" db="EMBL/GenBank/DDBJ databases">
        <title>Complete genome sequence of Erwinia phage pEa_SNUABM_16.</title>
        <authorList>
            <person name="Kim S.G."/>
            <person name="Park S.C."/>
        </authorList>
    </citation>
    <scope>NUCLEOTIDE SEQUENCE [LARGE SCALE GENOMIC DNA]</scope>
    <source>
        <strain evidence="2">pEa_SNUABM_16</strain>
    </source>
</reference>
<gene>
    <name evidence="1" type="ORF">pEaSNUABM16_00317</name>
</gene>
<keyword evidence="2" id="KW-1185">Reference proteome</keyword>
<evidence type="ECO:0000313" key="1">
    <source>
        <dbReference type="EMBL" id="UAW96461.1"/>
    </source>
</evidence>
<name>A0AAE9BUS0_9CAUD</name>
<dbReference type="Proteomes" id="UP000827953">
    <property type="component" value="Segment"/>
</dbReference>
<proteinExistence type="predicted"/>
<accession>A0AAE9BUS0</accession>